<reference evidence="2" key="1">
    <citation type="submission" date="2021-06" db="EMBL/GenBank/DDBJ databases">
        <authorList>
            <person name="Kallberg Y."/>
            <person name="Tangrot J."/>
            <person name="Rosling A."/>
        </authorList>
    </citation>
    <scope>NUCLEOTIDE SEQUENCE</scope>
    <source>
        <strain evidence="2">CL551</strain>
    </source>
</reference>
<evidence type="ECO:0000256" key="1">
    <source>
        <dbReference type="SAM" id="Coils"/>
    </source>
</evidence>
<name>A0A9N9JHZ5_9GLOM</name>
<feature type="non-terminal residue" evidence="2">
    <location>
        <position position="47"/>
    </location>
</feature>
<gene>
    <name evidence="2" type="ORF">AMORRO_LOCUS17374</name>
</gene>
<evidence type="ECO:0000313" key="2">
    <source>
        <dbReference type="EMBL" id="CAG8781673.1"/>
    </source>
</evidence>
<sequence length="47" mass="5694">DEEQFEYTTNSMEHYMLLNSDEKENNKDTELQLENLNKEQSKQITQI</sequence>
<evidence type="ECO:0000313" key="3">
    <source>
        <dbReference type="Proteomes" id="UP000789342"/>
    </source>
</evidence>
<proteinExistence type="predicted"/>
<feature type="non-terminal residue" evidence="2">
    <location>
        <position position="1"/>
    </location>
</feature>
<dbReference type="Proteomes" id="UP000789342">
    <property type="component" value="Unassembled WGS sequence"/>
</dbReference>
<keyword evidence="3" id="KW-1185">Reference proteome</keyword>
<protein>
    <submittedName>
        <fullName evidence="2">15880_t:CDS:1</fullName>
    </submittedName>
</protein>
<keyword evidence="1" id="KW-0175">Coiled coil</keyword>
<comment type="caution">
    <text evidence="2">The sequence shown here is derived from an EMBL/GenBank/DDBJ whole genome shotgun (WGS) entry which is preliminary data.</text>
</comment>
<dbReference type="EMBL" id="CAJVPV010053247">
    <property type="protein sequence ID" value="CAG8781673.1"/>
    <property type="molecule type" value="Genomic_DNA"/>
</dbReference>
<accession>A0A9N9JHZ5</accession>
<dbReference type="AlphaFoldDB" id="A0A9N9JHZ5"/>
<feature type="coiled-coil region" evidence="1">
    <location>
        <begin position="19"/>
        <end position="46"/>
    </location>
</feature>
<organism evidence="2 3">
    <name type="scientific">Acaulospora morrowiae</name>
    <dbReference type="NCBI Taxonomy" id="94023"/>
    <lineage>
        <taxon>Eukaryota</taxon>
        <taxon>Fungi</taxon>
        <taxon>Fungi incertae sedis</taxon>
        <taxon>Mucoromycota</taxon>
        <taxon>Glomeromycotina</taxon>
        <taxon>Glomeromycetes</taxon>
        <taxon>Diversisporales</taxon>
        <taxon>Acaulosporaceae</taxon>
        <taxon>Acaulospora</taxon>
    </lineage>
</organism>